<feature type="domain" description="DUF7918" evidence="1">
    <location>
        <begin position="20"/>
        <end position="229"/>
    </location>
</feature>
<sequence>MAISEGCPGLKVEILDGTITPLPEYNNVDADSNTKYIEARSGSVFSIRASFTSSFMYNHHVLMDVTIDGKRINANIIETDRLTRCSTRRIRHVMDGIHIEKYSKWYLQPFRFSELEIDKGWSGSDDASDAQDMSQIGTISVSFLFIQNIRWQPFKGERSGALSKLSKISEGALKADPRSHQVTFSKPIAIKGDPPVLCPQFDLVGRRPFATFTFKYRSLAALKALHIIPSHPSSKSLERRLENGLIRIDVPALLEQYRARTQFTTSTKPIKRQYDYMLDHSDYKYSAIRADSSPSKRSRIEPPYLLEPIASMEAQKYDLEDPIMSSDTYFMLSV</sequence>
<evidence type="ECO:0000313" key="2">
    <source>
        <dbReference type="EMBL" id="KAF2127184.1"/>
    </source>
</evidence>
<dbReference type="InterPro" id="IPR057678">
    <property type="entry name" value="DUF7918"/>
</dbReference>
<name>A0A6A6A7Y1_9PLEO</name>
<dbReference type="OrthoDB" id="3364132at2759"/>
<dbReference type="AlphaFoldDB" id="A0A6A6A7Y1"/>
<keyword evidence="3" id="KW-1185">Reference proteome</keyword>
<reference evidence="2" key="1">
    <citation type="journal article" date="2020" name="Stud. Mycol.">
        <title>101 Dothideomycetes genomes: a test case for predicting lifestyles and emergence of pathogens.</title>
        <authorList>
            <person name="Haridas S."/>
            <person name="Albert R."/>
            <person name="Binder M."/>
            <person name="Bloem J."/>
            <person name="Labutti K."/>
            <person name="Salamov A."/>
            <person name="Andreopoulos B."/>
            <person name="Baker S."/>
            <person name="Barry K."/>
            <person name="Bills G."/>
            <person name="Bluhm B."/>
            <person name="Cannon C."/>
            <person name="Castanera R."/>
            <person name="Culley D."/>
            <person name="Daum C."/>
            <person name="Ezra D."/>
            <person name="Gonzalez J."/>
            <person name="Henrissat B."/>
            <person name="Kuo A."/>
            <person name="Liang C."/>
            <person name="Lipzen A."/>
            <person name="Lutzoni F."/>
            <person name="Magnuson J."/>
            <person name="Mondo S."/>
            <person name="Nolan M."/>
            <person name="Ohm R."/>
            <person name="Pangilinan J."/>
            <person name="Park H.-J."/>
            <person name="Ramirez L."/>
            <person name="Alfaro M."/>
            <person name="Sun H."/>
            <person name="Tritt A."/>
            <person name="Yoshinaga Y."/>
            <person name="Zwiers L.-H."/>
            <person name="Turgeon B."/>
            <person name="Goodwin S."/>
            <person name="Spatafora J."/>
            <person name="Crous P."/>
            <person name="Grigoriev I."/>
        </authorList>
    </citation>
    <scope>NUCLEOTIDE SEQUENCE</scope>
    <source>
        <strain evidence="2">CBS 119687</strain>
    </source>
</reference>
<dbReference type="Pfam" id="PF25534">
    <property type="entry name" value="DUF7918"/>
    <property type="match status" value="1"/>
</dbReference>
<dbReference type="PANTHER" id="PTHR36223:SF1">
    <property type="entry name" value="TRANSCRIPTION ELONGATION FACTOR EAF N-TERMINAL DOMAIN-CONTAINING PROTEIN"/>
    <property type="match status" value="1"/>
</dbReference>
<dbReference type="Proteomes" id="UP000799771">
    <property type="component" value="Unassembled WGS sequence"/>
</dbReference>
<dbReference type="EMBL" id="ML977511">
    <property type="protein sequence ID" value="KAF2127184.1"/>
    <property type="molecule type" value="Genomic_DNA"/>
</dbReference>
<organism evidence="2 3">
    <name type="scientific">Dothidotthia symphoricarpi CBS 119687</name>
    <dbReference type="NCBI Taxonomy" id="1392245"/>
    <lineage>
        <taxon>Eukaryota</taxon>
        <taxon>Fungi</taxon>
        <taxon>Dikarya</taxon>
        <taxon>Ascomycota</taxon>
        <taxon>Pezizomycotina</taxon>
        <taxon>Dothideomycetes</taxon>
        <taxon>Pleosporomycetidae</taxon>
        <taxon>Pleosporales</taxon>
        <taxon>Dothidotthiaceae</taxon>
        <taxon>Dothidotthia</taxon>
    </lineage>
</organism>
<evidence type="ECO:0000259" key="1">
    <source>
        <dbReference type="Pfam" id="PF25534"/>
    </source>
</evidence>
<evidence type="ECO:0000313" key="3">
    <source>
        <dbReference type="Proteomes" id="UP000799771"/>
    </source>
</evidence>
<dbReference type="GeneID" id="54413733"/>
<dbReference type="PANTHER" id="PTHR36223">
    <property type="entry name" value="BETA-LACTAMASE-TYPE TRANSPEPTIDASE FOLD DOMAIN CONTAINING PROTEIN"/>
    <property type="match status" value="1"/>
</dbReference>
<accession>A0A6A6A7Y1</accession>
<protein>
    <recommendedName>
        <fullName evidence="1">DUF7918 domain-containing protein</fullName>
    </recommendedName>
</protein>
<proteinExistence type="predicted"/>
<gene>
    <name evidence="2" type="ORF">P153DRAFT_61109</name>
</gene>
<dbReference type="RefSeq" id="XP_033521573.1">
    <property type="nucleotide sequence ID" value="XM_033673301.1"/>
</dbReference>